<dbReference type="EMBL" id="LR796464">
    <property type="protein sequence ID" value="CAB4146342.1"/>
    <property type="molecule type" value="Genomic_DNA"/>
</dbReference>
<proteinExistence type="predicted"/>
<evidence type="ECO:0000259" key="7">
    <source>
        <dbReference type="Pfam" id="PF04586"/>
    </source>
</evidence>
<protein>
    <submittedName>
        <fullName evidence="10">Prohead protease</fullName>
    </submittedName>
</protein>
<dbReference type="GO" id="GO:0046797">
    <property type="term" value="P:viral procapsid maturation"/>
    <property type="evidence" value="ECO:0007669"/>
    <property type="project" value="UniProtKB-KW"/>
</dbReference>
<keyword evidence="4" id="KW-0118">Viral capsid assembly</keyword>
<feature type="region of interest" description="Disordered" evidence="6">
    <location>
        <begin position="158"/>
        <end position="188"/>
    </location>
</feature>
<evidence type="ECO:0000256" key="2">
    <source>
        <dbReference type="ARBA" id="ARBA00022670"/>
    </source>
</evidence>
<evidence type="ECO:0000256" key="4">
    <source>
        <dbReference type="ARBA" id="ARBA00022950"/>
    </source>
</evidence>
<gene>
    <name evidence="9" type="ORF">UFOVP1223_18</name>
    <name evidence="10" type="ORF">UFOVP1669_15</name>
    <name evidence="8" type="ORF">UFOVP494_9</name>
</gene>
<dbReference type="GO" id="GO:0008233">
    <property type="term" value="F:peptidase activity"/>
    <property type="evidence" value="ECO:0007669"/>
    <property type="project" value="UniProtKB-KW"/>
</dbReference>
<feature type="domain" description="Prohead serine protease" evidence="7">
    <location>
        <begin position="15"/>
        <end position="152"/>
    </location>
</feature>
<keyword evidence="2 10" id="KW-0645">Protease</keyword>
<sequence length="520" mass="54752">MIRMISDLPTVDFAKSETDAPASISGIAVPWAPVTATVLGGQRVAFARGAFDVNQKAAKLIEGHDLQMLRGTVNALADMEEGLGFTATFARTRASADAVELIRSGAYDAVSVGAEVQESHYDKTLKATVVTKASLVELSLVAVPAFSGAEIRDLVAQADDETEPDEEEIPDQETPNQPSEEDEMSEPTSIDAAVATQPIYATAKREFRMPTAAEYIVKYVQGGAEFAEFNSRLQAAAPDVTADPSLLGTLPTPIVQPLFDSLNPIRPTVTAIGARSMPSMGATFRRPVLTVRPVATVQGGELATLDPSTVTVTNNNVDKVTVGTYCLLSEQSIDWSDPSSVDIVLRQLAIAYGQATDLLACDAIETGTVQTEDWDSTDSAATISGIYTAAATISSAGNYLPTHAFVAPDVWAKLGSLTDSTGRAIFPTLAPMNAAGTSNATSWNGNPLGLSLVVDKNFTAGTFIIGHAAGAAAGFEFYEQNKGAVAIEVPSQLGRSVAYRGYAAVFFSDPDMFVSMTDQA</sequence>
<dbReference type="EMBL" id="LR797533">
    <property type="protein sequence ID" value="CAB4222994.1"/>
    <property type="molecule type" value="Genomic_DNA"/>
</dbReference>
<evidence type="ECO:0000313" key="10">
    <source>
        <dbReference type="EMBL" id="CAB4222994.1"/>
    </source>
</evidence>
<evidence type="ECO:0000256" key="5">
    <source>
        <dbReference type="ARBA" id="ARBA00023045"/>
    </source>
</evidence>
<dbReference type="GO" id="GO:0006508">
    <property type="term" value="P:proteolysis"/>
    <property type="evidence" value="ECO:0007669"/>
    <property type="project" value="UniProtKB-KW"/>
</dbReference>
<keyword evidence="1" id="KW-1188">Viral release from host cell</keyword>
<evidence type="ECO:0000313" key="8">
    <source>
        <dbReference type="EMBL" id="CAB4146342.1"/>
    </source>
</evidence>
<name>A0A6J5T803_9CAUD</name>
<evidence type="ECO:0000256" key="6">
    <source>
        <dbReference type="SAM" id="MobiDB-lite"/>
    </source>
</evidence>
<accession>A0A6J5T803</accession>
<feature type="compositionally biased region" description="Acidic residues" evidence="6">
    <location>
        <begin position="158"/>
        <end position="171"/>
    </location>
</feature>
<evidence type="ECO:0000256" key="3">
    <source>
        <dbReference type="ARBA" id="ARBA00022801"/>
    </source>
</evidence>
<evidence type="ECO:0000313" key="9">
    <source>
        <dbReference type="EMBL" id="CAB4191260.1"/>
    </source>
</evidence>
<dbReference type="Pfam" id="PF04586">
    <property type="entry name" value="Peptidase_S78"/>
    <property type="match status" value="1"/>
</dbReference>
<evidence type="ECO:0000256" key="1">
    <source>
        <dbReference type="ARBA" id="ARBA00022612"/>
    </source>
</evidence>
<keyword evidence="3" id="KW-0378">Hydrolase</keyword>
<reference evidence="10" key="1">
    <citation type="submission" date="2020-05" db="EMBL/GenBank/DDBJ databases">
        <authorList>
            <person name="Chiriac C."/>
            <person name="Salcher M."/>
            <person name="Ghai R."/>
            <person name="Kavagutti S V."/>
        </authorList>
    </citation>
    <scope>NUCLEOTIDE SEQUENCE</scope>
</reference>
<dbReference type="InterPro" id="IPR054613">
    <property type="entry name" value="Peptidase_S78_dom"/>
</dbReference>
<organism evidence="10">
    <name type="scientific">uncultured Caudovirales phage</name>
    <dbReference type="NCBI Taxonomy" id="2100421"/>
    <lineage>
        <taxon>Viruses</taxon>
        <taxon>Duplodnaviria</taxon>
        <taxon>Heunggongvirae</taxon>
        <taxon>Uroviricota</taxon>
        <taxon>Caudoviricetes</taxon>
        <taxon>Peduoviridae</taxon>
        <taxon>Maltschvirus</taxon>
        <taxon>Maltschvirus maltsch</taxon>
    </lineage>
</organism>
<dbReference type="SUPFAM" id="SSF56563">
    <property type="entry name" value="Major capsid protein gp5"/>
    <property type="match status" value="1"/>
</dbReference>
<dbReference type="EMBL" id="LR797164">
    <property type="protein sequence ID" value="CAB4191260.1"/>
    <property type="molecule type" value="Genomic_DNA"/>
</dbReference>
<keyword evidence="5" id="KW-1273">Viral capsid maturation</keyword>
<dbReference type="Gene3D" id="3.30.2320.10">
    <property type="entry name" value="hypothetical protein PF0899 domain"/>
    <property type="match status" value="1"/>
</dbReference>